<proteinExistence type="predicted"/>
<organism evidence="1 2">
    <name type="scientific">Trichonephila clavipes</name>
    <name type="common">Golden silk orbweaver</name>
    <name type="synonym">Nephila clavipes</name>
    <dbReference type="NCBI Taxonomy" id="2585209"/>
    <lineage>
        <taxon>Eukaryota</taxon>
        <taxon>Metazoa</taxon>
        <taxon>Ecdysozoa</taxon>
        <taxon>Arthropoda</taxon>
        <taxon>Chelicerata</taxon>
        <taxon>Arachnida</taxon>
        <taxon>Araneae</taxon>
        <taxon>Araneomorphae</taxon>
        <taxon>Entelegynae</taxon>
        <taxon>Araneoidea</taxon>
        <taxon>Nephilidae</taxon>
        <taxon>Trichonephila</taxon>
    </lineage>
</organism>
<accession>A0A8X6RSK4</accession>
<comment type="caution">
    <text evidence="1">The sequence shown here is derived from an EMBL/GenBank/DDBJ whole genome shotgun (WGS) entry which is preliminary data.</text>
</comment>
<evidence type="ECO:0000313" key="1">
    <source>
        <dbReference type="EMBL" id="GFX99785.1"/>
    </source>
</evidence>
<sequence>MWAAQWNEDVYTDESRICLQHPDGRIRVWRYRGERMLNSCVMRRHTVPALGIMAWGGIGYHFRTPLGTLNSQRYISKVLSQLSFLTFRAWPQSYFNKIRGDRTWNALSKGFSSITRLNCFPGRLSLRIFHRSLTLDPLLLND</sequence>
<dbReference type="Gene3D" id="3.30.420.10">
    <property type="entry name" value="Ribonuclease H-like superfamily/Ribonuclease H"/>
    <property type="match status" value="1"/>
</dbReference>
<dbReference type="InterPro" id="IPR036397">
    <property type="entry name" value="RNaseH_sf"/>
</dbReference>
<gene>
    <name evidence="1" type="primary">NCL1_16118</name>
    <name evidence="1" type="ORF">TNCV_258241</name>
</gene>
<dbReference type="GO" id="GO:0003676">
    <property type="term" value="F:nucleic acid binding"/>
    <property type="evidence" value="ECO:0007669"/>
    <property type="project" value="InterPro"/>
</dbReference>
<protein>
    <submittedName>
        <fullName evidence="1">Transposable element Tcb1 transposase</fullName>
    </submittedName>
</protein>
<evidence type="ECO:0000313" key="2">
    <source>
        <dbReference type="Proteomes" id="UP000887159"/>
    </source>
</evidence>
<name>A0A8X6RSK4_TRICX</name>
<reference evidence="1" key="1">
    <citation type="submission" date="2020-08" db="EMBL/GenBank/DDBJ databases">
        <title>Multicomponent nature underlies the extraordinary mechanical properties of spider dragline silk.</title>
        <authorList>
            <person name="Kono N."/>
            <person name="Nakamura H."/>
            <person name="Mori M."/>
            <person name="Yoshida Y."/>
            <person name="Ohtoshi R."/>
            <person name="Malay A.D."/>
            <person name="Moran D.A.P."/>
            <person name="Tomita M."/>
            <person name="Numata K."/>
            <person name="Arakawa K."/>
        </authorList>
    </citation>
    <scope>NUCLEOTIDE SEQUENCE</scope>
</reference>
<dbReference type="AlphaFoldDB" id="A0A8X6RSK4"/>
<keyword evidence="2" id="KW-1185">Reference proteome</keyword>
<dbReference type="EMBL" id="BMAU01021215">
    <property type="protein sequence ID" value="GFX99785.1"/>
    <property type="molecule type" value="Genomic_DNA"/>
</dbReference>
<dbReference type="Proteomes" id="UP000887159">
    <property type="component" value="Unassembled WGS sequence"/>
</dbReference>